<evidence type="ECO:0000313" key="2">
    <source>
        <dbReference type="Proteomes" id="UP001527882"/>
    </source>
</evidence>
<proteinExistence type="predicted"/>
<reference evidence="1 2" key="1">
    <citation type="submission" date="2022-12" db="EMBL/GenBank/DDBJ databases">
        <title>Draft genome sequence of Paenibacillus sp. dW9.</title>
        <authorList>
            <person name="Choi E.-W."/>
            <person name="Kim D.-U."/>
        </authorList>
    </citation>
    <scope>NUCLEOTIDE SEQUENCE [LARGE SCALE GENOMIC DNA]</scope>
    <source>
        <strain evidence="2">dW9</strain>
    </source>
</reference>
<dbReference type="EMBL" id="JAQAGZ010000019">
    <property type="protein sequence ID" value="MCZ8515689.1"/>
    <property type="molecule type" value="Genomic_DNA"/>
</dbReference>
<evidence type="ECO:0000313" key="1">
    <source>
        <dbReference type="EMBL" id="MCZ8515689.1"/>
    </source>
</evidence>
<keyword evidence="2" id="KW-1185">Reference proteome</keyword>
<sequence length="133" mass="14268">MLNRYRTAGTEPGERMPLTMTWEQQLLQEAEALLQGGRKEAELGAAVQGLALLLHGHLQAGGVEELLLLEEKETVRVLAASKLISSGTVGVLEALAFGRGVRAHSLPGLRGAAFELLHTIRGLGRELPSAPYH</sequence>
<dbReference type="Proteomes" id="UP001527882">
    <property type="component" value="Unassembled WGS sequence"/>
</dbReference>
<organism evidence="1 2">
    <name type="scientific">Paenibacillus gyeongsangnamensis</name>
    <dbReference type="NCBI Taxonomy" id="3388067"/>
    <lineage>
        <taxon>Bacteria</taxon>
        <taxon>Bacillati</taxon>
        <taxon>Bacillota</taxon>
        <taxon>Bacilli</taxon>
        <taxon>Bacillales</taxon>
        <taxon>Paenibacillaceae</taxon>
        <taxon>Paenibacillus</taxon>
    </lineage>
</organism>
<accession>A0ABT4QFM7</accession>
<gene>
    <name evidence="1" type="ORF">O9H85_25415</name>
</gene>
<comment type="caution">
    <text evidence="1">The sequence shown here is derived from an EMBL/GenBank/DDBJ whole genome shotgun (WGS) entry which is preliminary data.</text>
</comment>
<dbReference type="RefSeq" id="WP_269884223.1">
    <property type="nucleotide sequence ID" value="NZ_JAQAGZ010000019.1"/>
</dbReference>
<protein>
    <submittedName>
        <fullName evidence="1">Uncharacterized protein</fullName>
    </submittedName>
</protein>
<name>A0ABT4QFM7_9BACL</name>